<keyword evidence="5" id="KW-0479">Metal-binding</keyword>
<reference evidence="13" key="3">
    <citation type="journal article" date="2017" name="Nature">
        <title>Genome sequence of the progenitor of the wheat D genome Aegilops tauschii.</title>
        <authorList>
            <person name="Luo M.C."/>
            <person name="Gu Y.Q."/>
            <person name="Puiu D."/>
            <person name="Wang H."/>
            <person name="Twardziok S.O."/>
            <person name="Deal K.R."/>
            <person name="Huo N."/>
            <person name="Zhu T."/>
            <person name="Wang L."/>
            <person name="Wang Y."/>
            <person name="McGuire P.E."/>
            <person name="Liu S."/>
            <person name="Long H."/>
            <person name="Ramasamy R.K."/>
            <person name="Rodriguez J.C."/>
            <person name="Van S.L."/>
            <person name="Yuan L."/>
            <person name="Wang Z."/>
            <person name="Xia Z."/>
            <person name="Xiao L."/>
            <person name="Anderson O.D."/>
            <person name="Ouyang S."/>
            <person name="Liang Y."/>
            <person name="Zimin A.V."/>
            <person name="Pertea G."/>
            <person name="Qi P."/>
            <person name="Bennetzen J.L."/>
            <person name="Dai X."/>
            <person name="Dawson M.W."/>
            <person name="Muller H.G."/>
            <person name="Kugler K."/>
            <person name="Rivarola-Duarte L."/>
            <person name="Spannagl M."/>
            <person name="Mayer K.F.X."/>
            <person name="Lu F.H."/>
            <person name="Bevan M.W."/>
            <person name="Leroy P."/>
            <person name="Li P."/>
            <person name="You F.M."/>
            <person name="Sun Q."/>
            <person name="Liu Z."/>
            <person name="Lyons E."/>
            <person name="Wicker T."/>
            <person name="Salzberg S.L."/>
            <person name="Devos K.M."/>
            <person name="Dvorak J."/>
        </authorList>
    </citation>
    <scope>NUCLEOTIDE SEQUENCE [LARGE SCALE GENOMIC DNA]</scope>
    <source>
        <strain evidence="13">cv. AL8/78</strain>
    </source>
</reference>
<dbReference type="GO" id="GO:0016887">
    <property type="term" value="F:ATP hydrolysis activity"/>
    <property type="evidence" value="ECO:0007669"/>
    <property type="project" value="InterPro"/>
</dbReference>
<evidence type="ECO:0000313" key="13">
    <source>
        <dbReference type="EnsemblPlants" id="AET2Gv20910400.1"/>
    </source>
</evidence>
<evidence type="ECO:0000256" key="1">
    <source>
        <dbReference type="ARBA" id="ARBA00004370"/>
    </source>
</evidence>
<evidence type="ECO:0000256" key="12">
    <source>
        <dbReference type="SAM" id="SignalP"/>
    </source>
</evidence>
<accession>A0A453CNT3</accession>
<evidence type="ECO:0000256" key="8">
    <source>
        <dbReference type="ARBA" id="ARBA00022989"/>
    </source>
</evidence>
<dbReference type="InterPro" id="IPR023299">
    <property type="entry name" value="ATPase_P-typ_cyto_dom_N"/>
</dbReference>
<dbReference type="InterPro" id="IPR018303">
    <property type="entry name" value="ATPase_P-typ_P_site"/>
</dbReference>
<evidence type="ECO:0008006" key="15">
    <source>
        <dbReference type="Google" id="ProtNLM"/>
    </source>
</evidence>
<dbReference type="InterPro" id="IPR001757">
    <property type="entry name" value="P_typ_ATPase"/>
</dbReference>
<evidence type="ECO:0000256" key="5">
    <source>
        <dbReference type="ARBA" id="ARBA00022723"/>
    </source>
</evidence>
<dbReference type="GO" id="GO:0046872">
    <property type="term" value="F:metal ion binding"/>
    <property type="evidence" value="ECO:0007669"/>
    <property type="project" value="UniProtKB-KW"/>
</dbReference>
<keyword evidence="11" id="KW-0472">Membrane</keyword>
<keyword evidence="8" id="KW-1133">Transmembrane helix</keyword>
<feature type="chain" id="PRO_5019396725" description="HMA domain-containing protein" evidence="12">
    <location>
        <begin position="24"/>
        <end position="255"/>
    </location>
</feature>
<comment type="similarity">
    <text evidence="2">Belongs to the cation transport ATPase (P-type) (TC 3.A.3) family. Type IB subfamily.</text>
</comment>
<comment type="subcellular location">
    <subcellularLocation>
        <location evidence="1">Membrane</location>
    </subcellularLocation>
</comment>
<evidence type="ECO:0000313" key="14">
    <source>
        <dbReference type="Proteomes" id="UP000015105"/>
    </source>
</evidence>
<reference evidence="13" key="5">
    <citation type="journal article" date="2021" name="G3 (Bethesda)">
        <title>Aegilops tauschii genome assembly Aet v5.0 features greater sequence contiguity and improved annotation.</title>
        <authorList>
            <person name="Wang L."/>
            <person name="Zhu T."/>
            <person name="Rodriguez J.C."/>
            <person name="Deal K.R."/>
            <person name="Dubcovsky J."/>
            <person name="McGuire P.E."/>
            <person name="Lux T."/>
            <person name="Spannagl M."/>
            <person name="Mayer K.F.X."/>
            <person name="Baldrich P."/>
            <person name="Meyers B.C."/>
            <person name="Huo N."/>
            <person name="Gu Y.Q."/>
            <person name="Zhou H."/>
            <person name="Devos K.M."/>
            <person name="Bennetzen J.L."/>
            <person name="Unver T."/>
            <person name="Budak H."/>
            <person name="Gulick P.J."/>
            <person name="Galiba G."/>
            <person name="Kalapos B."/>
            <person name="Nelson D.R."/>
            <person name="Li P."/>
            <person name="You F.M."/>
            <person name="Luo M.C."/>
            <person name="Dvorak J."/>
        </authorList>
    </citation>
    <scope>NUCLEOTIDE SEQUENCE [LARGE SCALE GENOMIC DNA]</scope>
    <source>
        <strain evidence="13">cv. AL8/78</strain>
    </source>
</reference>
<dbReference type="PROSITE" id="PS00154">
    <property type="entry name" value="ATPASE_E1_E2"/>
    <property type="match status" value="1"/>
</dbReference>
<protein>
    <recommendedName>
        <fullName evidence="15">HMA domain-containing protein</fullName>
    </recommendedName>
</protein>
<keyword evidence="4" id="KW-0812">Transmembrane</keyword>
<keyword evidence="7" id="KW-1278">Translocase</keyword>
<evidence type="ECO:0000256" key="10">
    <source>
        <dbReference type="ARBA" id="ARBA00023065"/>
    </source>
</evidence>
<dbReference type="Proteomes" id="UP000015105">
    <property type="component" value="Chromosome 2D"/>
</dbReference>
<dbReference type="NCBIfam" id="TIGR01494">
    <property type="entry name" value="ATPase_P-type"/>
    <property type="match status" value="1"/>
</dbReference>
<reference evidence="13" key="4">
    <citation type="submission" date="2019-03" db="UniProtKB">
        <authorList>
            <consortium name="EnsemblPlants"/>
        </authorList>
    </citation>
    <scope>IDENTIFICATION</scope>
</reference>
<reference evidence="14" key="1">
    <citation type="journal article" date="2014" name="Science">
        <title>Ancient hybridizations among the ancestral genomes of bread wheat.</title>
        <authorList>
            <consortium name="International Wheat Genome Sequencing Consortium,"/>
            <person name="Marcussen T."/>
            <person name="Sandve S.R."/>
            <person name="Heier L."/>
            <person name="Spannagl M."/>
            <person name="Pfeifer M."/>
            <person name="Jakobsen K.S."/>
            <person name="Wulff B.B."/>
            <person name="Steuernagel B."/>
            <person name="Mayer K.F."/>
            <person name="Olsen O.A."/>
        </authorList>
    </citation>
    <scope>NUCLEOTIDE SEQUENCE [LARGE SCALE GENOMIC DNA]</scope>
    <source>
        <strain evidence="14">cv. AL8/78</strain>
    </source>
</reference>
<evidence type="ECO:0000256" key="3">
    <source>
        <dbReference type="ARBA" id="ARBA00022448"/>
    </source>
</evidence>
<dbReference type="AlphaFoldDB" id="A0A453CNT3"/>
<evidence type="ECO:0000256" key="11">
    <source>
        <dbReference type="ARBA" id="ARBA00023136"/>
    </source>
</evidence>
<sequence length="255" mass="27455">FQLALQFGISVMVIACPCALGLATPTAVMVATGVGASQGVLIKGGQALESAQKVDCIVFDKTGTLTIGKPIVVNTRLFKNMVLREFYDYVAAAEVNSEHPLAKAIVEHAKNFHSEETHIWPEARDFISVTGHGVKAKISDKSVIVGNKSFMLSLDIDVPVEASEILMEEEEKAHTGIIVAMDQEIVGIISVSDPIKPNAHEVISYLKSMKVECIMVTGDNWGTAKAIGKEVGIENIIAEAKPEQKAEKVKELQVS</sequence>
<dbReference type="InterPro" id="IPR023214">
    <property type="entry name" value="HAD_sf"/>
</dbReference>
<reference evidence="14" key="2">
    <citation type="journal article" date="2017" name="Nat. Plants">
        <title>The Aegilops tauschii genome reveals multiple impacts of transposons.</title>
        <authorList>
            <person name="Zhao G."/>
            <person name="Zou C."/>
            <person name="Li K."/>
            <person name="Wang K."/>
            <person name="Li T."/>
            <person name="Gao L."/>
            <person name="Zhang X."/>
            <person name="Wang H."/>
            <person name="Yang Z."/>
            <person name="Liu X."/>
            <person name="Jiang W."/>
            <person name="Mao L."/>
            <person name="Kong X."/>
            <person name="Jiao Y."/>
            <person name="Jia J."/>
        </authorList>
    </citation>
    <scope>NUCLEOTIDE SEQUENCE [LARGE SCALE GENOMIC DNA]</scope>
    <source>
        <strain evidence="14">cv. AL8/78</strain>
    </source>
</reference>
<evidence type="ECO:0000256" key="6">
    <source>
        <dbReference type="ARBA" id="ARBA00022737"/>
    </source>
</evidence>
<evidence type="ECO:0000256" key="7">
    <source>
        <dbReference type="ARBA" id="ARBA00022967"/>
    </source>
</evidence>
<keyword evidence="6" id="KW-0677">Repeat</keyword>
<evidence type="ECO:0000256" key="2">
    <source>
        <dbReference type="ARBA" id="ARBA00006024"/>
    </source>
</evidence>
<dbReference type="GO" id="GO:0005524">
    <property type="term" value="F:ATP binding"/>
    <property type="evidence" value="ECO:0007669"/>
    <property type="project" value="InterPro"/>
</dbReference>
<evidence type="ECO:0000256" key="9">
    <source>
        <dbReference type="ARBA" id="ARBA00023008"/>
    </source>
</evidence>
<dbReference type="Gene3D" id="3.40.1110.10">
    <property type="entry name" value="Calcium-transporting ATPase, cytoplasmic domain N"/>
    <property type="match status" value="2"/>
</dbReference>
<dbReference type="PRINTS" id="PR00119">
    <property type="entry name" value="CATATPASE"/>
</dbReference>
<organism evidence="13 14">
    <name type="scientific">Aegilops tauschii subsp. strangulata</name>
    <name type="common">Goatgrass</name>
    <dbReference type="NCBI Taxonomy" id="200361"/>
    <lineage>
        <taxon>Eukaryota</taxon>
        <taxon>Viridiplantae</taxon>
        <taxon>Streptophyta</taxon>
        <taxon>Embryophyta</taxon>
        <taxon>Tracheophyta</taxon>
        <taxon>Spermatophyta</taxon>
        <taxon>Magnoliopsida</taxon>
        <taxon>Liliopsida</taxon>
        <taxon>Poales</taxon>
        <taxon>Poaceae</taxon>
        <taxon>BOP clade</taxon>
        <taxon>Pooideae</taxon>
        <taxon>Triticodae</taxon>
        <taxon>Triticeae</taxon>
        <taxon>Triticinae</taxon>
        <taxon>Aegilops</taxon>
    </lineage>
</organism>
<keyword evidence="14" id="KW-1185">Reference proteome</keyword>
<name>A0A453CNT3_AEGTS</name>
<dbReference type="Pfam" id="PF00702">
    <property type="entry name" value="Hydrolase"/>
    <property type="match status" value="1"/>
</dbReference>
<dbReference type="Gene3D" id="3.40.50.1000">
    <property type="entry name" value="HAD superfamily/HAD-like"/>
    <property type="match status" value="1"/>
</dbReference>
<dbReference type="PANTHER" id="PTHR46594">
    <property type="entry name" value="P-TYPE CATION-TRANSPORTING ATPASE"/>
    <property type="match status" value="1"/>
</dbReference>
<dbReference type="InterPro" id="IPR036412">
    <property type="entry name" value="HAD-like_sf"/>
</dbReference>
<dbReference type="PANTHER" id="PTHR46594:SF4">
    <property type="entry name" value="P-TYPE CATION-TRANSPORTING ATPASE"/>
    <property type="match status" value="1"/>
</dbReference>
<dbReference type="GO" id="GO:0016020">
    <property type="term" value="C:membrane"/>
    <property type="evidence" value="ECO:0007669"/>
    <property type="project" value="UniProtKB-SubCell"/>
</dbReference>
<dbReference type="SUPFAM" id="SSF56784">
    <property type="entry name" value="HAD-like"/>
    <property type="match status" value="1"/>
</dbReference>
<keyword evidence="3" id="KW-0813">Transport</keyword>
<keyword evidence="10" id="KW-0406">Ion transport</keyword>
<proteinExistence type="inferred from homology"/>
<feature type="signal peptide" evidence="12">
    <location>
        <begin position="1"/>
        <end position="23"/>
    </location>
</feature>
<keyword evidence="9" id="KW-0186">Copper</keyword>
<evidence type="ECO:0000256" key="4">
    <source>
        <dbReference type="ARBA" id="ARBA00022692"/>
    </source>
</evidence>
<dbReference type="EnsemblPlants" id="AET2Gv20910400.1">
    <property type="protein sequence ID" value="AET2Gv20910400.1"/>
    <property type="gene ID" value="AET2Gv20910400"/>
</dbReference>
<keyword evidence="12" id="KW-0732">Signal</keyword>
<dbReference type="FunFam" id="3.40.1110.10:FF:000038">
    <property type="entry name" value="Copper-exporting P-type ATPase"/>
    <property type="match status" value="1"/>
</dbReference>
<dbReference type="Gramene" id="AET2Gv20910400.1">
    <property type="protein sequence ID" value="AET2Gv20910400.1"/>
    <property type="gene ID" value="AET2Gv20910400"/>
</dbReference>
<dbReference type="GO" id="GO:0006811">
    <property type="term" value="P:monoatomic ion transport"/>
    <property type="evidence" value="ECO:0007669"/>
    <property type="project" value="UniProtKB-KW"/>
</dbReference>